<evidence type="ECO:0000256" key="1">
    <source>
        <dbReference type="ARBA" id="ARBA00006817"/>
    </source>
</evidence>
<comment type="similarity">
    <text evidence="1">Belongs to the AHA1 family.</text>
</comment>
<dbReference type="Gene3D" id="3.30.530.20">
    <property type="match status" value="1"/>
</dbReference>
<proteinExistence type="inferred from homology"/>
<organism evidence="3 4">
    <name type="scientific">Streptomyces toxytricini</name>
    <name type="common">Actinomyces toxytricini</name>
    <dbReference type="NCBI Taxonomy" id="67369"/>
    <lineage>
        <taxon>Bacteria</taxon>
        <taxon>Bacillati</taxon>
        <taxon>Actinomycetota</taxon>
        <taxon>Actinomycetes</taxon>
        <taxon>Kitasatosporales</taxon>
        <taxon>Streptomycetaceae</taxon>
        <taxon>Streptomyces</taxon>
    </lineage>
</organism>
<dbReference type="InterPro" id="IPR013538">
    <property type="entry name" value="ASHA1/2-like_C"/>
</dbReference>
<feature type="domain" description="Activator of Hsp90 ATPase homologue 1/2-like C-terminal" evidence="2">
    <location>
        <begin position="10"/>
        <end position="124"/>
    </location>
</feature>
<protein>
    <submittedName>
        <fullName evidence="3">SRPBCC family protein</fullName>
    </submittedName>
</protein>
<comment type="caution">
    <text evidence="3">The sequence shown here is derived from an EMBL/GenBank/DDBJ whole genome shotgun (WGS) entry which is preliminary data.</text>
</comment>
<reference evidence="3 4" key="1">
    <citation type="submission" date="2024-10" db="EMBL/GenBank/DDBJ databases">
        <title>The Natural Products Discovery Center: Release of the First 8490 Sequenced Strains for Exploring Actinobacteria Biosynthetic Diversity.</title>
        <authorList>
            <person name="Kalkreuter E."/>
            <person name="Kautsar S.A."/>
            <person name="Yang D."/>
            <person name="Bader C.D."/>
            <person name="Teijaro C.N."/>
            <person name="Fluegel L."/>
            <person name="Davis C.M."/>
            <person name="Simpson J.R."/>
            <person name="Lauterbach L."/>
            <person name="Steele A.D."/>
            <person name="Gui C."/>
            <person name="Meng S."/>
            <person name="Li G."/>
            <person name="Viehrig K."/>
            <person name="Ye F."/>
            <person name="Su P."/>
            <person name="Kiefer A.F."/>
            <person name="Nichols A."/>
            <person name="Cepeda A.J."/>
            <person name="Yan W."/>
            <person name="Fan B."/>
            <person name="Jiang Y."/>
            <person name="Adhikari A."/>
            <person name="Zheng C.-J."/>
            <person name="Schuster L."/>
            <person name="Cowan T.M."/>
            <person name="Smanski M.J."/>
            <person name="Chevrette M.G."/>
            <person name="De Carvalho L.P.S."/>
            <person name="Shen B."/>
        </authorList>
    </citation>
    <scope>NUCLEOTIDE SEQUENCE [LARGE SCALE GENOMIC DNA]</scope>
    <source>
        <strain evidence="3 4">NPDC087220</strain>
    </source>
</reference>
<dbReference type="InterPro" id="IPR023393">
    <property type="entry name" value="START-like_dom_sf"/>
</dbReference>
<evidence type="ECO:0000313" key="4">
    <source>
        <dbReference type="Proteomes" id="UP001617351"/>
    </source>
</evidence>
<keyword evidence="4" id="KW-1185">Reference proteome</keyword>
<sequence>MAVQHRLVQCPPDRVWDVLCDGDRYTEWVVGTYDSRQEDDRWPQEGSALRYRLKLGPWTFDGRTIVRIHEPPRRLELEAKAGPHASARIAIELVPWGGETLVVLDEHPLRGRGWTFHHAAIDAVSQIRHRSMLARLARTCEERAGAAAEGDAGAGAAGAGAHA</sequence>
<dbReference type="EMBL" id="JBIUYY010000005">
    <property type="protein sequence ID" value="MFJ2822194.1"/>
    <property type="molecule type" value="Genomic_DNA"/>
</dbReference>
<dbReference type="SUPFAM" id="SSF55961">
    <property type="entry name" value="Bet v1-like"/>
    <property type="match status" value="1"/>
</dbReference>
<accession>A0ABW8EG20</accession>
<gene>
    <name evidence="3" type="ORF">ACIO7M_13890</name>
</gene>
<evidence type="ECO:0000313" key="3">
    <source>
        <dbReference type="EMBL" id="MFJ2822194.1"/>
    </source>
</evidence>
<dbReference type="Proteomes" id="UP001617351">
    <property type="component" value="Unassembled WGS sequence"/>
</dbReference>
<evidence type="ECO:0000259" key="2">
    <source>
        <dbReference type="Pfam" id="PF08327"/>
    </source>
</evidence>
<name>A0ABW8EG20_STRT5</name>
<dbReference type="Pfam" id="PF08327">
    <property type="entry name" value="AHSA1"/>
    <property type="match status" value="1"/>
</dbReference>
<dbReference type="RefSeq" id="WP_402380560.1">
    <property type="nucleotide sequence ID" value="NZ_JBIUYY010000005.1"/>
</dbReference>